<evidence type="ECO:0000313" key="1">
    <source>
        <dbReference type="EMBL" id="PSS06612.1"/>
    </source>
</evidence>
<name>A0A2R6QEV4_9APHY</name>
<keyword evidence="2" id="KW-1185">Reference proteome</keyword>
<dbReference type="Proteomes" id="UP000186601">
    <property type="component" value="Unassembled WGS sequence"/>
</dbReference>
<gene>
    <name evidence="1" type="ORF">PHLCEN_2v3604</name>
</gene>
<reference evidence="1 2" key="1">
    <citation type="submission" date="2018-02" db="EMBL/GenBank/DDBJ databases">
        <title>Genome sequence of the basidiomycete white-rot fungus Phlebia centrifuga.</title>
        <authorList>
            <person name="Granchi Z."/>
            <person name="Peng M."/>
            <person name="de Vries R.P."/>
            <person name="Hilden K."/>
            <person name="Makela M.R."/>
            <person name="Grigoriev I."/>
            <person name="Riley R."/>
        </authorList>
    </citation>
    <scope>NUCLEOTIDE SEQUENCE [LARGE SCALE GENOMIC DNA]</scope>
    <source>
        <strain evidence="1 2">FBCC195</strain>
    </source>
</reference>
<evidence type="ECO:0000313" key="2">
    <source>
        <dbReference type="Proteomes" id="UP000186601"/>
    </source>
</evidence>
<comment type="caution">
    <text evidence="1">The sequence shown here is derived from an EMBL/GenBank/DDBJ whole genome shotgun (WGS) entry which is preliminary data.</text>
</comment>
<protein>
    <submittedName>
        <fullName evidence="1">Uncharacterized protein</fullName>
    </submittedName>
</protein>
<dbReference type="EMBL" id="MLYV02000359">
    <property type="protein sequence ID" value="PSS06612.1"/>
    <property type="molecule type" value="Genomic_DNA"/>
</dbReference>
<dbReference type="AlphaFoldDB" id="A0A2R6QEV4"/>
<feature type="non-terminal residue" evidence="1">
    <location>
        <position position="1"/>
    </location>
</feature>
<proteinExistence type="predicted"/>
<accession>A0A2R6QEV4</accession>
<sequence length="188" mass="21280">DGNVKENTLDKQKTAWNKCSLQANKSKRRNNQIKGKIRITTPDTCNRTAIERTIQSSSTSSAYTAAGDAQDEWQVCQYLYPLILRRYRWMITNVRDRAALQRRMSTCDAPITINVLKARADEMRKPSDIVQKMVQMNGGMTSLLTDAVMTEFEEFEQENVLGMVCKPLGGPGCVPQSEMLTARLEILQ</sequence>
<organism evidence="1 2">
    <name type="scientific">Hermanssonia centrifuga</name>
    <dbReference type="NCBI Taxonomy" id="98765"/>
    <lineage>
        <taxon>Eukaryota</taxon>
        <taxon>Fungi</taxon>
        <taxon>Dikarya</taxon>
        <taxon>Basidiomycota</taxon>
        <taxon>Agaricomycotina</taxon>
        <taxon>Agaricomycetes</taxon>
        <taxon>Polyporales</taxon>
        <taxon>Meruliaceae</taxon>
        <taxon>Hermanssonia</taxon>
    </lineage>
</organism>